<feature type="signal peptide" evidence="2">
    <location>
        <begin position="1"/>
        <end position="16"/>
    </location>
</feature>
<dbReference type="AlphaFoldDB" id="A0A4P9XGN6"/>
<dbReference type="EMBL" id="ML014111">
    <property type="protein sequence ID" value="RKP04340.1"/>
    <property type="molecule type" value="Genomic_DNA"/>
</dbReference>
<organism evidence="3 4">
    <name type="scientific">Caulochytrium protostelioides</name>
    <dbReference type="NCBI Taxonomy" id="1555241"/>
    <lineage>
        <taxon>Eukaryota</taxon>
        <taxon>Fungi</taxon>
        <taxon>Fungi incertae sedis</taxon>
        <taxon>Chytridiomycota</taxon>
        <taxon>Chytridiomycota incertae sedis</taxon>
        <taxon>Chytridiomycetes</taxon>
        <taxon>Caulochytriales</taxon>
        <taxon>Caulochytriaceae</taxon>
        <taxon>Caulochytrium</taxon>
    </lineage>
</organism>
<reference evidence="4" key="1">
    <citation type="journal article" date="2018" name="Nat. Microbiol.">
        <title>Leveraging single-cell genomics to expand the fungal tree of life.</title>
        <authorList>
            <person name="Ahrendt S.R."/>
            <person name="Quandt C.A."/>
            <person name="Ciobanu D."/>
            <person name="Clum A."/>
            <person name="Salamov A."/>
            <person name="Andreopoulos B."/>
            <person name="Cheng J.F."/>
            <person name="Woyke T."/>
            <person name="Pelin A."/>
            <person name="Henrissat B."/>
            <person name="Reynolds N.K."/>
            <person name="Benny G.L."/>
            <person name="Smith M.E."/>
            <person name="James T.Y."/>
            <person name="Grigoriev I.V."/>
        </authorList>
    </citation>
    <scope>NUCLEOTIDE SEQUENCE [LARGE SCALE GENOMIC DNA]</scope>
    <source>
        <strain evidence="4">ATCC 52028</strain>
    </source>
</reference>
<sequence>MPGLLVSHAAMPLTAAAATAVASTVASPETMATADLAAAATAAMASLRLSTDALAALAAGQPAMVPRPTPLGAPAAPCVRRSLLSLTSDILVQIHLLAPSPELPATCKRLSQLLSQPHVRAQVAALLLTQYTRQAVMAKRLLAQMTLEASDRSGGGGGSLSSDSVDTSVDSRDEARQRTTTTTAAAADAVFATPRGSVFYGLPSDAASALDASVLGMLRDAAAAVPARLRRKSLSAAGGLFLRAPPATALLENGLLTRQSHRALGTLLVAGTPHGETLLVRLLLSGYAGAIPHVHSTQQLAYGVLAQLPAPLGPSFWRASRRPDGPLYALDLAVRSDWTEAARVWCVLYADSHRLPAAVLDGAVSVAMTCLLLDAGAAVHANDYSALRGAAVGGDLPRLRVLMDAAGSSGPRALAARKGEALARAIAYGHLDVVEFLMAKVKQFQSDPARYPPAWDPPL</sequence>
<dbReference type="InterPro" id="IPR036770">
    <property type="entry name" value="Ankyrin_rpt-contain_sf"/>
</dbReference>
<evidence type="ECO:0000256" key="2">
    <source>
        <dbReference type="SAM" id="SignalP"/>
    </source>
</evidence>
<keyword evidence="4" id="KW-1185">Reference proteome</keyword>
<protein>
    <recommendedName>
        <fullName evidence="5">Ankyrin</fullName>
    </recommendedName>
</protein>
<accession>A0A4P9XGN6</accession>
<evidence type="ECO:0008006" key="5">
    <source>
        <dbReference type="Google" id="ProtNLM"/>
    </source>
</evidence>
<proteinExistence type="predicted"/>
<evidence type="ECO:0000256" key="1">
    <source>
        <dbReference type="SAM" id="MobiDB-lite"/>
    </source>
</evidence>
<dbReference type="SUPFAM" id="SSF48403">
    <property type="entry name" value="Ankyrin repeat"/>
    <property type="match status" value="1"/>
</dbReference>
<feature type="chain" id="PRO_5020327151" description="Ankyrin" evidence="2">
    <location>
        <begin position="17"/>
        <end position="459"/>
    </location>
</feature>
<gene>
    <name evidence="3" type="ORF">CXG81DRAFT_23114</name>
</gene>
<name>A0A4P9XGN6_9FUNG</name>
<dbReference type="Gene3D" id="1.25.40.20">
    <property type="entry name" value="Ankyrin repeat-containing domain"/>
    <property type="match status" value="1"/>
</dbReference>
<feature type="region of interest" description="Disordered" evidence="1">
    <location>
        <begin position="150"/>
        <end position="183"/>
    </location>
</feature>
<evidence type="ECO:0000313" key="3">
    <source>
        <dbReference type="EMBL" id="RKP04340.1"/>
    </source>
</evidence>
<dbReference type="Proteomes" id="UP000274922">
    <property type="component" value="Unassembled WGS sequence"/>
</dbReference>
<keyword evidence="2" id="KW-0732">Signal</keyword>
<evidence type="ECO:0000313" key="4">
    <source>
        <dbReference type="Proteomes" id="UP000274922"/>
    </source>
</evidence>